<reference evidence="4 5" key="1">
    <citation type="submission" date="2021-06" db="EMBL/GenBank/DDBJ databases">
        <title>Enterococcus alishanensis sp. nov., a novel lactic acid bacterium isolated from fresh coffee beans.</title>
        <authorList>
            <person name="Chen Y.-S."/>
        </authorList>
    </citation>
    <scope>NUCLEOTIDE SEQUENCE [LARGE SCALE GENOMIC DNA]</scope>
    <source>
        <strain evidence="4 5">ALS3</strain>
    </source>
</reference>
<dbReference type="PROSITE" id="PS00211">
    <property type="entry name" value="ABC_TRANSPORTER_1"/>
    <property type="match status" value="1"/>
</dbReference>
<dbReference type="Pfam" id="PF00005">
    <property type="entry name" value="ABC_tran"/>
    <property type="match status" value="1"/>
</dbReference>
<evidence type="ECO:0000256" key="1">
    <source>
        <dbReference type="ARBA" id="ARBA00005417"/>
    </source>
</evidence>
<name>A0ABS6TDB3_9ENTE</name>
<dbReference type="GO" id="GO:0005524">
    <property type="term" value="F:ATP binding"/>
    <property type="evidence" value="ECO:0007669"/>
    <property type="project" value="UniProtKB-KW"/>
</dbReference>
<dbReference type="InterPro" id="IPR003439">
    <property type="entry name" value="ABC_transporter-like_ATP-bd"/>
</dbReference>
<keyword evidence="2" id="KW-0813">Transport</keyword>
<dbReference type="PANTHER" id="PTHR43335:SF8">
    <property type="entry name" value="ABC TRANSPORTER, ATP-BINDING PROTEIN"/>
    <property type="match status" value="1"/>
</dbReference>
<dbReference type="EMBL" id="JAHUZB010000003">
    <property type="protein sequence ID" value="MBV7390819.1"/>
    <property type="molecule type" value="Genomic_DNA"/>
</dbReference>
<evidence type="ECO:0000313" key="5">
    <source>
        <dbReference type="Proteomes" id="UP000774130"/>
    </source>
</evidence>
<dbReference type="InterPro" id="IPR017871">
    <property type="entry name" value="ABC_transporter-like_CS"/>
</dbReference>
<evidence type="ECO:0000313" key="4">
    <source>
        <dbReference type="EMBL" id="MBV7390819.1"/>
    </source>
</evidence>
<dbReference type="SMART" id="SM00382">
    <property type="entry name" value="AAA"/>
    <property type="match status" value="1"/>
</dbReference>
<organism evidence="4 5">
    <name type="scientific">Enterococcus alishanensis</name>
    <dbReference type="NCBI Taxonomy" id="1303817"/>
    <lineage>
        <taxon>Bacteria</taxon>
        <taxon>Bacillati</taxon>
        <taxon>Bacillota</taxon>
        <taxon>Bacilli</taxon>
        <taxon>Lactobacillales</taxon>
        <taxon>Enterococcaceae</taxon>
        <taxon>Enterococcus</taxon>
    </lineage>
</organism>
<protein>
    <submittedName>
        <fullName evidence="4">ABC transporter ATP-binding protein</fullName>
    </submittedName>
</protein>
<keyword evidence="4" id="KW-0547">Nucleotide-binding</keyword>
<dbReference type="RefSeq" id="WP_218325869.1">
    <property type="nucleotide sequence ID" value="NZ_JAHUZB010000003.1"/>
</dbReference>
<dbReference type="InterPro" id="IPR003593">
    <property type="entry name" value="AAA+_ATPase"/>
</dbReference>
<dbReference type="PROSITE" id="PS50893">
    <property type="entry name" value="ABC_TRANSPORTER_2"/>
    <property type="match status" value="1"/>
</dbReference>
<dbReference type="PANTHER" id="PTHR43335">
    <property type="entry name" value="ABC TRANSPORTER, ATP-BINDING PROTEIN"/>
    <property type="match status" value="1"/>
</dbReference>
<evidence type="ECO:0000259" key="3">
    <source>
        <dbReference type="PROSITE" id="PS50893"/>
    </source>
</evidence>
<proteinExistence type="inferred from homology"/>
<dbReference type="Proteomes" id="UP000774130">
    <property type="component" value="Unassembled WGS sequence"/>
</dbReference>
<sequence length="306" mass="35210">MKQAFQITELSYTMKQQKILDNISLTVDQGTIYGFLGPNGAGKTTLMKMLLNLLHPDTGSIEVLNQAVNEKSYEYLRYIGSIIEIPVFYDKLTVVENLMLQAEYLGIYDQKKIEEKLKLVDLYAVKDKRAKELSLGMKQRLAIARALINEPELLILDEPINGLDPFGIKEIRELLLQINREFGTTIFISSHIISEIESLCDVIGFIDHGRLVKQMSLQEIAEESKKYIEIQVDQLEKTASLLDEELAITNFKVIDEQTIRVYDSHITQQHIMETLIHHQVQLFSIKEQTGDLEDYFLRLMNQGEKK</sequence>
<keyword evidence="5" id="KW-1185">Reference proteome</keyword>
<gene>
    <name evidence="4" type="ORF">KUA55_09015</name>
</gene>
<keyword evidence="4" id="KW-0067">ATP-binding</keyword>
<evidence type="ECO:0000256" key="2">
    <source>
        <dbReference type="ARBA" id="ARBA00022448"/>
    </source>
</evidence>
<comment type="caution">
    <text evidence="4">The sequence shown here is derived from an EMBL/GenBank/DDBJ whole genome shotgun (WGS) entry which is preliminary data.</text>
</comment>
<comment type="similarity">
    <text evidence="1">Belongs to the ABC transporter superfamily.</text>
</comment>
<accession>A0ABS6TDB3</accession>
<feature type="domain" description="ABC transporter" evidence="3">
    <location>
        <begin position="5"/>
        <end position="233"/>
    </location>
</feature>